<gene>
    <name evidence="1" type="ORF">V6N12_002221</name>
</gene>
<sequence>MTVPSGNVVLSDKMPLSAHSAAGANGNGNAVTLGGGAGVFNQQHHQNWIPDERDGFIYWLRGEFATTNAMIDAICNHLRGDYEAFIACIQQLRCHWNCVLHMQQFFSITEISYTLHMRAIGTELAFNKQNSYFKSAKPIHLMFSKMASIKKITQKWVRVMPVRVITPINVL</sequence>
<accession>A0ABR2BHZ9</accession>
<organism evidence="1 2">
    <name type="scientific">Hibiscus sabdariffa</name>
    <name type="common">roselle</name>
    <dbReference type="NCBI Taxonomy" id="183260"/>
    <lineage>
        <taxon>Eukaryota</taxon>
        <taxon>Viridiplantae</taxon>
        <taxon>Streptophyta</taxon>
        <taxon>Embryophyta</taxon>
        <taxon>Tracheophyta</taxon>
        <taxon>Spermatophyta</taxon>
        <taxon>Magnoliopsida</taxon>
        <taxon>eudicotyledons</taxon>
        <taxon>Gunneridae</taxon>
        <taxon>Pentapetalae</taxon>
        <taxon>rosids</taxon>
        <taxon>malvids</taxon>
        <taxon>Malvales</taxon>
        <taxon>Malvaceae</taxon>
        <taxon>Malvoideae</taxon>
        <taxon>Hibiscus</taxon>
    </lineage>
</organism>
<proteinExistence type="predicted"/>
<dbReference type="InterPro" id="IPR044842">
    <property type="entry name" value="ALKBH9B/ALKBH10B-like"/>
</dbReference>
<dbReference type="PANTHER" id="PTHR31447:SF0">
    <property type="entry name" value="HYDROXYPROLINE-RICH GLYCOPROTEIN FAMILY PROTEIN"/>
    <property type="match status" value="1"/>
</dbReference>
<dbReference type="Proteomes" id="UP001472677">
    <property type="component" value="Unassembled WGS sequence"/>
</dbReference>
<dbReference type="PANTHER" id="PTHR31447">
    <property type="entry name" value="HYDROXYPROLINE-RICH GLYCOPROTEIN FAMILY PROTEIN-RELATED"/>
    <property type="match status" value="1"/>
</dbReference>
<name>A0ABR2BHZ9_9ROSI</name>
<protein>
    <submittedName>
        <fullName evidence="1">Uncharacterized protein</fullName>
    </submittedName>
</protein>
<dbReference type="EMBL" id="JBBPBM010000114">
    <property type="protein sequence ID" value="KAK8506777.1"/>
    <property type="molecule type" value="Genomic_DNA"/>
</dbReference>
<evidence type="ECO:0000313" key="1">
    <source>
        <dbReference type="EMBL" id="KAK8506777.1"/>
    </source>
</evidence>
<reference evidence="1 2" key="1">
    <citation type="journal article" date="2024" name="G3 (Bethesda)">
        <title>Genome assembly of Hibiscus sabdariffa L. provides insights into metabolisms of medicinal natural products.</title>
        <authorList>
            <person name="Kim T."/>
        </authorList>
    </citation>
    <scope>NUCLEOTIDE SEQUENCE [LARGE SCALE GENOMIC DNA]</scope>
    <source>
        <strain evidence="1">TK-2024</strain>
        <tissue evidence="1">Old leaves</tissue>
    </source>
</reference>
<keyword evidence="2" id="KW-1185">Reference proteome</keyword>
<comment type="caution">
    <text evidence="1">The sequence shown here is derived from an EMBL/GenBank/DDBJ whole genome shotgun (WGS) entry which is preliminary data.</text>
</comment>
<evidence type="ECO:0000313" key="2">
    <source>
        <dbReference type="Proteomes" id="UP001472677"/>
    </source>
</evidence>